<dbReference type="InterPro" id="IPR051678">
    <property type="entry name" value="AGP_Transferase"/>
</dbReference>
<dbReference type="AlphaFoldDB" id="A0A6J4I0H8"/>
<dbReference type="InterPro" id="IPR011009">
    <property type="entry name" value="Kinase-like_dom_sf"/>
</dbReference>
<dbReference type="SUPFAM" id="SSF56112">
    <property type="entry name" value="Protein kinase-like (PK-like)"/>
    <property type="match status" value="1"/>
</dbReference>
<dbReference type="InterPro" id="IPR002575">
    <property type="entry name" value="Aminoglycoside_PTrfase"/>
</dbReference>
<dbReference type="Pfam" id="PF01636">
    <property type="entry name" value="APH"/>
    <property type="match status" value="1"/>
</dbReference>
<evidence type="ECO:0000259" key="1">
    <source>
        <dbReference type="Pfam" id="PF01636"/>
    </source>
</evidence>
<reference evidence="2" key="1">
    <citation type="submission" date="2020-02" db="EMBL/GenBank/DDBJ databases">
        <authorList>
            <person name="Meier V. D."/>
        </authorList>
    </citation>
    <scope>NUCLEOTIDE SEQUENCE</scope>
    <source>
        <strain evidence="2">AVDCRST_MAG77</strain>
    </source>
</reference>
<feature type="domain" description="Aminoglycoside phosphotransferase" evidence="1">
    <location>
        <begin position="59"/>
        <end position="279"/>
    </location>
</feature>
<name>A0A6J4I0H8_9CHLR</name>
<gene>
    <name evidence="2" type="ORF">AVDCRST_MAG77-1435</name>
</gene>
<evidence type="ECO:0000313" key="2">
    <source>
        <dbReference type="EMBL" id="CAA9239255.1"/>
    </source>
</evidence>
<protein>
    <recommendedName>
        <fullName evidence="1">Aminoglycoside phosphotransferase domain-containing protein</fullName>
    </recommendedName>
</protein>
<accession>A0A6J4I0H8</accession>
<dbReference type="PANTHER" id="PTHR21310">
    <property type="entry name" value="AMINOGLYCOSIDE PHOSPHOTRANSFERASE-RELATED-RELATED"/>
    <property type="match status" value="1"/>
</dbReference>
<organism evidence="2">
    <name type="scientific">uncultured Chloroflexota bacterium</name>
    <dbReference type="NCBI Taxonomy" id="166587"/>
    <lineage>
        <taxon>Bacteria</taxon>
        <taxon>Bacillati</taxon>
        <taxon>Chloroflexota</taxon>
        <taxon>environmental samples</taxon>
    </lineage>
</organism>
<proteinExistence type="predicted"/>
<sequence length="346" mass="37090">MKKTDRETGPSTGESGVILRDQYEHAGATDLVLDDGLVLELTRRYAPGARAVDSVDETGGEARAYMVAAAEGRLVVKTQRPHRRRVRTSLEREALFLRHQAALAGNPLPVPRVLGHGRATVPAKGAAGGQVDAEIEYTVMTRVPGDAMQRVPIDGAARRAALGELGAVLRRVHGASQEPLLSSGLFPGDRAPGDLRLRLEAPAMEAARKLSATPAAALLPESPEALVRRAVEELPEDTTRVALHSNPSAMHTFVDPDNGAFTGLIDFGDAYLSHPALDLRRWDRHADRVAVLEGYRRAGPVDAVFMRVWRVACLLAELTALAAAPADAGGAKERATVIQSLMKERA</sequence>
<dbReference type="Gene3D" id="3.90.1200.10">
    <property type="match status" value="1"/>
</dbReference>
<dbReference type="EMBL" id="CADCTC010000092">
    <property type="protein sequence ID" value="CAA9239255.1"/>
    <property type="molecule type" value="Genomic_DNA"/>
</dbReference>